<proteinExistence type="inferred from homology"/>
<dbReference type="Gene3D" id="1.20.1260.60">
    <property type="entry name" value="Vacuolar protein sorting-associated protein Ist1"/>
    <property type="match status" value="1"/>
</dbReference>
<dbReference type="PANTHER" id="PTHR12161:SF5">
    <property type="entry name" value="IST1 HOMOLOG"/>
    <property type="match status" value="1"/>
</dbReference>
<feature type="region of interest" description="Disordered" evidence="2">
    <location>
        <begin position="327"/>
        <end position="372"/>
    </location>
</feature>
<name>A0ABQ9YGE5_9EUKA</name>
<evidence type="ECO:0000256" key="2">
    <source>
        <dbReference type="SAM" id="MobiDB-lite"/>
    </source>
</evidence>
<reference evidence="3 4" key="1">
    <citation type="journal article" date="2022" name="bioRxiv">
        <title>Genomics of Preaxostyla Flagellates Illuminates Evolutionary Transitions and the Path Towards Mitochondrial Loss.</title>
        <authorList>
            <person name="Novak L.V.F."/>
            <person name="Treitli S.C."/>
            <person name="Pyrih J."/>
            <person name="Halakuc P."/>
            <person name="Pipaliya S.V."/>
            <person name="Vacek V."/>
            <person name="Brzon O."/>
            <person name="Soukal P."/>
            <person name="Eme L."/>
            <person name="Dacks J.B."/>
            <person name="Karnkowska A."/>
            <person name="Elias M."/>
            <person name="Hampl V."/>
        </authorList>
    </citation>
    <scope>NUCLEOTIDE SEQUENCE [LARGE SCALE GENOMIC DNA]</scope>
    <source>
        <strain evidence="3">NAU3</strain>
        <tissue evidence="3">Gut</tissue>
    </source>
</reference>
<comment type="similarity">
    <text evidence="1">Belongs to the IST1 family.</text>
</comment>
<dbReference type="EMBL" id="JARBJD010000009">
    <property type="protein sequence ID" value="KAK2962829.1"/>
    <property type="molecule type" value="Genomic_DNA"/>
</dbReference>
<feature type="compositionally biased region" description="Low complexity" evidence="2">
    <location>
        <begin position="234"/>
        <end position="254"/>
    </location>
</feature>
<dbReference type="PANTHER" id="PTHR12161">
    <property type="entry name" value="IST1 FAMILY MEMBER"/>
    <property type="match status" value="1"/>
</dbReference>
<protein>
    <submittedName>
        <fullName evidence="3">Regulator of Vps4 activity in the MVB pathway</fullName>
    </submittedName>
</protein>
<dbReference type="InterPro" id="IPR005061">
    <property type="entry name" value="Ist1"/>
</dbReference>
<evidence type="ECO:0000313" key="4">
    <source>
        <dbReference type="Proteomes" id="UP001281761"/>
    </source>
</evidence>
<dbReference type="Proteomes" id="UP001281761">
    <property type="component" value="Unassembled WGS sequence"/>
</dbReference>
<sequence>MSGKPKPPYKGKWKKTEVATCVQYCLVRIKKLLPTMQRKIDATKTEVANLMKQGKNEIARAKVEGLINERHQYEGYQIIEIYAEQMKTRLNYLDSEQVCPENMAESVGGLVYAQRFADIEYLEALKKHLKSKYGPEKITEWEQGLGGITPRFITKWDNSIPPEDLVTKELSGICKQFGIPFETTESLGNQWGTVDPSPQQNSDISRLLTDPTVPQDSPQGYPPQHIQGSPVGQPSPYQQNPSPYQANPPLQQQYPNQYGQMGGVDIGYPQQQYIQSQPPVAPQFQQYPGMQSVAQLPAHFQMGQPGMMQSVYNPMQATMAGQQMPPQFAFAPPPPSQSLIANDPTQPFDYQPTYMPNDPTYSLPPPFPPPDD</sequence>
<keyword evidence="4" id="KW-1185">Reference proteome</keyword>
<organism evidence="3 4">
    <name type="scientific">Blattamonas nauphoetae</name>
    <dbReference type="NCBI Taxonomy" id="2049346"/>
    <lineage>
        <taxon>Eukaryota</taxon>
        <taxon>Metamonada</taxon>
        <taxon>Preaxostyla</taxon>
        <taxon>Oxymonadida</taxon>
        <taxon>Blattamonas</taxon>
    </lineage>
</organism>
<comment type="caution">
    <text evidence="3">The sequence shown here is derived from an EMBL/GenBank/DDBJ whole genome shotgun (WGS) entry which is preliminary data.</text>
</comment>
<evidence type="ECO:0000256" key="1">
    <source>
        <dbReference type="ARBA" id="ARBA00005536"/>
    </source>
</evidence>
<feature type="compositionally biased region" description="Pro residues" evidence="2">
    <location>
        <begin position="362"/>
        <end position="372"/>
    </location>
</feature>
<accession>A0ABQ9YGE5</accession>
<dbReference type="InterPro" id="IPR042277">
    <property type="entry name" value="IST1-like"/>
</dbReference>
<dbReference type="Pfam" id="PF03398">
    <property type="entry name" value="Ist1"/>
    <property type="match status" value="1"/>
</dbReference>
<feature type="region of interest" description="Disordered" evidence="2">
    <location>
        <begin position="187"/>
        <end position="254"/>
    </location>
</feature>
<gene>
    <name evidence="3" type="ORF">BLNAU_2264</name>
</gene>
<feature type="compositionally biased region" description="Polar residues" evidence="2">
    <location>
        <begin position="187"/>
        <end position="204"/>
    </location>
</feature>
<evidence type="ECO:0000313" key="3">
    <source>
        <dbReference type="EMBL" id="KAK2962829.1"/>
    </source>
</evidence>